<dbReference type="PANTHER" id="PTHR35101">
    <property type="entry name" value="OS02G0162600 PROTEIN"/>
    <property type="match status" value="1"/>
</dbReference>
<dbReference type="AlphaFoldDB" id="A0A699HIU3"/>
<comment type="caution">
    <text evidence="2">The sequence shown here is derived from an EMBL/GenBank/DDBJ whole genome shotgun (WGS) entry which is preliminary data.</text>
</comment>
<keyword evidence="1" id="KW-0472">Membrane</keyword>
<gene>
    <name evidence="2" type="ORF">Tci_409799</name>
</gene>
<proteinExistence type="predicted"/>
<keyword evidence="1" id="KW-1133">Transmembrane helix</keyword>
<evidence type="ECO:0000313" key="2">
    <source>
        <dbReference type="EMBL" id="GEY37825.1"/>
    </source>
</evidence>
<accession>A0A699HIU3</accession>
<sequence>MANSRISRFVSEVAPPQYISVTRQRKTKTLETITEDEKEASMNESGTKITSFKSSFSSTKRVGVNCCSFTHTLNGTFAARYDGVKAPLRREAWPPRYETDQGVGFRLYNRLLLASLVLNCFDCRVMLVTSGSPSFWFCLVLHRILSGCSGLFPSDWGICCLNSLSESDALSASICLLLPGFALFVAVCYLLFIYLCLDLSTESAAVCLFCSRSS</sequence>
<feature type="transmembrane region" description="Helical" evidence="1">
    <location>
        <begin position="169"/>
        <end position="195"/>
    </location>
</feature>
<evidence type="ECO:0000256" key="1">
    <source>
        <dbReference type="SAM" id="Phobius"/>
    </source>
</evidence>
<reference evidence="2" key="1">
    <citation type="journal article" date="2019" name="Sci. Rep.">
        <title>Draft genome of Tanacetum cinerariifolium, the natural source of mosquito coil.</title>
        <authorList>
            <person name="Yamashiro T."/>
            <person name="Shiraishi A."/>
            <person name="Satake H."/>
            <person name="Nakayama K."/>
        </authorList>
    </citation>
    <scope>NUCLEOTIDE SEQUENCE</scope>
</reference>
<name>A0A699HIU3_TANCI</name>
<dbReference type="EMBL" id="BKCJ010173558">
    <property type="protein sequence ID" value="GEY37825.1"/>
    <property type="molecule type" value="Genomic_DNA"/>
</dbReference>
<dbReference type="PANTHER" id="PTHR35101:SF12">
    <property type="entry name" value="OS02G0162600 PROTEIN"/>
    <property type="match status" value="1"/>
</dbReference>
<protein>
    <submittedName>
        <fullName evidence="2">Uncharacterized protein</fullName>
    </submittedName>
</protein>
<keyword evidence="1" id="KW-0812">Transmembrane</keyword>
<organism evidence="2">
    <name type="scientific">Tanacetum cinerariifolium</name>
    <name type="common">Dalmatian daisy</name>
    <name type="synonym">Chrysanthemum cinerariifolium</name>
    <dbReference type="NCBI Taxonomy" id="118510"/>
    <lineage>
        <taxon>Eukaryota</taxon>
        <taxon>Viridiplantae</taxon>
        <taxon>Streptophyta</taxon>
        <taxon>Embryophyta</taxon>
        <taxon>Tracheophyta</taxon>
        <taxon>Spermatophyta</taxon>
        <taxon>Magnoliopsida</taxon>
        <taxon>eudicotyledons</taxon>
        <taxon>Gunneridae</taxon>
        <taxon>Pentapetalae</taxon>
        <taxon>asterids</taxon>
        <taxon>campanulids</taxon>
        <taxon>Asterales</taxon>
        <taxon>Asteraceae</taxon>
        <taxon>Asteroideae</taxon>
        <taxon>Anthemideae</taxon>
        <taxon>Anthemidinae</taxon>
        <taxon>Tanacetum</taxon>
    </lineage>
</organism>